<dbReference type="PROSITE" id="PS00108">
    <property type="entry name" value="PROTEIN_KINASE_ST"/>
    <property type="match status" value="1"/>
</dbReference>
<dbReference type="GO" id="GO:0010506">
    <property type="term" value="P:regulation of autophagy"/>
    <property type="evidence" value="ECO:0007669"/>
    <property type="project" value="InterPro"/>
</dbReference>
<evidence type="ECO:0000256" key="7">
    <source>
        <dbReference type="PROSITE-ProRule" id="PRU10141"/>
    </source>
</evidence>
<dbReference type="EMBL" id="ML995475">
    <property type="protein sequence ID" value="KAF2146467.1"/>
    <property type="molecule type" value="Genomic_DNA"/>
</dbReference>
<feature type="compositionally biased region" description="Basic and acidic residues" evidence="8">
    <location>
        <begin position="819"/>
        <end position="837"/>
    </location>
</feature>
<dbReference type="InterPro" id="IPR045269">
    <property type="entry name" value="Atg1-like"/>
</dbReference>
<feature type="region of interest" description="Disordered" evidence="8">
    <location>
        <begin position="718"/>
        <end position="751"/>
    </location>
</feature>
<feature type="domain" description="FHA" evidence="9">
    <location>
        <begin position="105"/>
        <end position="160"/>
    </location>
</feature>
<feature type="region of interest" description="Disordered" evidence="8">
    <location>
        <begin position="770"/>
        <end position="839"/>
    </location>
</feature>
<dbReference type="GO" id="GO:0005524">
    <property type="term" value="F:ATP binding"/>
    <property type="evidence" value="ECO:0007669"/>
    <property type="project" value="UniProtKB-UniRule"/>
</dbReference>
<feature type="compositionally biased region" description="Basic and acidic residues" evidence="8">
    <location>
        <begin position="640"/>
        <end position="654"/>
    </location>
</feature>
<feature type="compositionally biased region" description="Polar residues" evidence="8">
    <location>
        <begin position="664"/>
        <end position="675"/>
    </location>
</feature>
<dbReference type="InterPro" id="IPR000253">
    <property type="entry name" value="FHA_dom"/>
</dbReference>
<feature type="compositionally biased region" description="Low complexity" evidence="8">
    <location>
        <begin position="774"/>
        <end position="783"/>
    </location>
</feature>
<keyword evidence="5" id="KW-0072">Autophagy</keyword>
<feature type="region of interest" description="Disordered" evidence="8">
    <location>
        <begin position="1"/>
        <end position="22"/>
    </location>
</feature>
<dbReference type="PANTHER" id="PTHR24348">
    <property type="entry name" value="SERINE/THREONINE-PROTEIN KINASE UNC-51-RELATED"/>
    <property type="match status" value="1"/>
</dbReference>
<dbReference type="SMART" id="SM00240">
    <property type="entry name" value="FHA"/>
    <property type="match status" value="1"/>
</dbReference>
<sequence>MEEELTQPMTQQVLDPRRLGRNDSGLDEADITDVICILHPTSPAAFRIVAHTARHAPQHVLQRSRGPSPEGNPEETETFILNESGEAQELALRYSSVVKRPHYQFCFGRNAAMSDITMQVGEDSSRRVSNVHFRIFVNDAGIIMLEDMSTNGTMVDEKLLKAKTRERNAEKTRMLQQSTIIHILSPNPQEVIKFIVRIPSREGFEVEHDTRLTEYLERMEEIDRRFREEVRRQNTQPEMALPVIPGQHPAPNSRRAAFRAHYTHGMHWNGKPDYNVVDQLGKGAFATVYKLATAMDGRLLAAKELEKKRFIKNGKMDQKLDNEMKIMKDLSHPHIVQYIDYRDQGNYLYIIMEYVPFGDLSKLLDHGNLDEYSARRMACQILSSLAYLHSKQITHRDIKPDNILIASEQPLNVKLSDFGLSKVVSNNETFLKTFCGTLLYCAPEVFPHYDNYERGTKRRRHESGKKYHSYSQSVDIWSFGAVLWYSLCGKPPFEGVMDNTGKGMFHKIMDTLLDPTPLTLAGVSDAGIDLLMAMLNRDPASRPTEHDCLRHPWLSSLAEELIPGLVPQKSLHAIPEEAEEDEQAETEDKLSQLSLNDIKAGYGPPEESDDEEDEDEDEEADVEPDDSWEVPTAHQSKRIKRDDRFPRNQFREPPESDSSPDPSQQLPTRFRNVNDTFRVPRSAPGRHLFGEVGQSALENPGVLGERINRAILVLDESMSSSGPETPKKVNQANRSAKRISSDSQCTPKLDHRGNMAAESLCGAESMVRDLTMHSPSSPNSPEEISNEPRTPEFLGSQHCPLPDTSAGQEPVVEQDEFAEDTHDHPEEATPKAPETRFNRQITLPFTTFSFWGSYRPNDIETEAYDPTTEATSEANGFATRVSMPDTTHGGYEDDDNEDSKGGEDIPIKDEEDGEEKKLIKYEKNSEENAASFTTANETKDCVSGALVTAPSNVPICPPPRPRLGKLTSVEGSILPLVLHLEERTTSWGRNLENTIVYKHPADTRVPKMAFTLWYHSKVPDSEKGWTKLKDWTKLDDLKVFINTGASNGIWVNDTKLAKNSSNGKVLFGTLYTGDIITVFRGKEFLKFVCEFFHGNPAKTRPPDEPFWFAEEIK</sequence>
<dbReference type="Gene3D" id="2.60.200.20">
    <property type="match status" value="2"/>
</dbReference>
<evidence type="ECO:0000256" key="8">
    <source>
        <dbReference type="SAM" id="MobiDB-lite"/>
    </source>
</evidence>
<organism evidence="11 12">
    <name type="scientific">Aplosporella prunicola CBS 121167</name>
    <dbReference type="NCBI Taxonomy" id="1176127"/>
    <lineage>
        <taxon>Eukaryota</taxon>
        <taxon>Fungi</taxon>
        <taxon>Dikarya</taxon>
        <taxon>Ascomycota</taxon>
        <taxon>Pezizomycotina</taxon>
        <taxon>Dothideomycetes</taxon>
        <taxon>Dothideomycetes incertae sedis</taxon>
        <taxon>Botryosphaeriales</taxon>
        <taxon>Aplosporellaceae</taxon>
        <taxon>Aplosporella</taxon>
    </lineage>
</organism>
<dbReference type="PROSITE" id="PS00107">
    <property type="entry name" value="PROTEIN_KINASE_ATP"/>
    <property type="match status" value="1"/>
</dbReference>
<dbReference type="Pfam" id="PF00069">
    <property type="entry name" value="Pkinase"/>
    <property type="match status" value="1"/>
</dbReference>
<evidence type="ECO:0000256" key="5">
    <source>
        <dbReference type="ARBA" id="ARBA00023006"/>
    </source>
</evidence>
<comment type="similarity">
    <text evidence="2">Belongs to the protein kinase superfamily. CAMK Ser/Thr protein kinase family. CHEK2 subfamily.</text>
</comment>
<dbReference type="GO" id="GO:0006914">
    <property type="term" value="P:autophagy"/>
    <property type="evidence" value="ECO:0007669"/>
    <property type="project" value="UniProtKB-KW"/>
</dbReference>
<dbReference type="Gene3D" id="1.10.510.10">
    <property type="entry name" value="Transferase(Phosphotransferase) domain 1"/>
    <property type="match status" value="1"/>
</dbReference>
<evidence type="ECO:0000259" key="10">
    <source>
        <dbReference type="PROSITE" id="PS50011"/>
    </source>
</evidence>
<evidence type="ECO:0000259" key="9">
    <source>
        <dbReference type="PROSITE" id="PS50006"/>
    </source>
</evidence>
<feature type="binding site" evidence="7">
    <location>
        <position position="303"/>
    </location>
    <ligand>
        <name>ATP</name>
        <dbReference type="ChEBI" id="CHEBI:30616"/>
    </ligand>
</feature>
<keyword evidence="12" id="KW-1185">Reference proteome</keyword>
<comment type="subcellular location">
    <subcellularLocation>
        <location evidence="1">Preautophagosomal structure membrane</location>
        <topology evidence="1">Peripheral membrane protein</topology>
    </subcellularLocation>
</comment>
<evidence type="ECO:0000313" key="12">
    <source>
        <dbReference type="Proteomes" id="UP000799438"/>
    </source>
</evidence>
<keyword evidence="3 7" id="KW-0547">Nucleotide-binding</keyword>
<dbReference type="SUPFAM" id="SSF56112">
    <property type="entry name" value="Protein kinase-like (PK-like)"/>
    <property type="match status" value="1"/>
</dbReference>
<dbReference type="GO" id="GO:0004674">
    <property type="term" value="F:protein serine/threonine kinase activity"/>
    <property type="evidence" value="ECO:0007669"/>
    <property type="project" value="InterPro"/>
</dbReference>
<dbReference type="FunFam" id="1.10.510.10:FF:000571">
    <property type="entry name" value="Maternal embryonic leucine zipper kinase"/>
    <property type="match status" value="1"/>
</dbReference>
<feature type="region of interest" description="Disordered" evidence="8">
    <location>
        <begin position="575"/>
        <end position="703"/>
    </location>
</feature>
<dbReference type="Pfam" id="PF00498">
    <property type="entry name" value="FHA"/>
    <property type="match status" value="1"/>
</dbReference>
<dbReference type="OrthoDB" id="504170at2759"/>
<evidence type="ECO:0000256" key="6">
    <source>
        <dbReference type="ARBA" id="ARBA00030237"/>
    </source>
</evidence>
<feature type="region of interest" description="Disordered" evidence="8">
    <location>
        <begin position="869"/>
        <end position="914"/>
    </location>
</feature>
<proteinExistence type="inferred from homology"/>
<gene>
    <name evidence="11" type="ORF">K452DRAFT_65976</name>
</gene>
<dbReference type="SUPFAM" id="SSF49879">
    <property type="entry name" value="SMAD/FHA domain"/>
    <property type="match status" value="2"/>
</dbReference>
<dbReference type="PROSITE" id="PS50006">
    <property type="entry name" value="FHA_DOMAIN"/>
    <property type="match status" value="1"/>
</dbReference>
<dbReference type="InterPro" id="IPR011009">
    <property type="entry name" value="Kinase-like_dom_sf"/>
</dbReference>
<dbReference type="InterPro" id="IPR008271">
    <property type="entry name" value="Ser/Thr_kinase_AS"/>
</dbReference>
<evidence type="ECO:0000256" key="4">
    <source>
        <dbReference type="ARBA" id="ARBA00022840"/>
    </source>
</evidence>
<accession>A0A6A6BUI9</accession>
<dbReference type="PROSITE" id="PS50011">
    <property type="entry name" value="PROTEIN_KINASE_DOM"/>
    <property type="match status" value="1"/>
</dbReference>
<feature type="compositionally biased region" description="Polar residues" evidence="8">
    <location>
        <begin position="718"/>
        <end position="734"/>
    </location>
</feature>
<name>A0A6A6BUI9_9PEZI</name>
<feature type="domain" description="Protein kinase" evidence="10">
    <location>
        <begin position="274"/>
        <end position="554"/>
    </location>
</feature>
<reference evidence="11" key="1">
    <citation type="journal article" date="2020" name="Stud. Mycol.">
        <title>101 Dothideomycetes genomes: a test case for predicting lifestyles and emergence of pathogens.</title>
        <authorList>
            <person name="Haridas S."/>
            <person name="Albert R."/>
            <person name="Binder M."/>
            <person name="Bloem J."/>
            <person name="Labutti K."/>
            <person name="Salamov A."/>
            <person name="Andreopoulos B."/>
            <person name="Baker S."/>
            <person name="Barry K."/>
            <person name="Bills G."/>
            <person name="Bluhm B."/>
            <person name="Cannon C."/>
            <person name="Castanera R."/>
            <person name="Culley D."/>
            <person name="Daum C."/>
            <person name="Ezra D."/>
            <person name="Gonzalez J."/>
            <person name="Henrissat B."/>
            <person name="Kuo A."/>
            <person name="Liang C."/>
            <person name="Lipzen A."/>
            <person name="Lutzoni F."/>
            <person name="Magnuson J."/>
            <person name="Mondo S."/>
            <person name="Nolan M."/>
            <person name="Ohm R."/>
            <person name="Pangilinan J."/>
            <person name="Park H.-J."/>
            <person name="Ramirez L."/>
            <person name="Alfaro M."/>
            <person name="Sun H."/>
            <person name="Tritt A."/>
            <person name="Yoshinaga Y."/>
            <person name="Zwiers L.-H."/>
            <person name="Turgeon B."/>
            <person name="Goodwin S."/>
            <person name="Spatafora J."/>
            <person name="Crous P."/>
            <person name="Grigoriev I."/>
        </authorList>
    </citation>
    <scope>NUCLEOTIDE SEQUENCE</scope>
    <source>
        <strain evidence="11">CBS 121167</strain>
    </source>
</reference>
<protein>
    <recommendedName>
        <fullName evidence="6">Autophagy-related protein 1</fullName>
    </recommendedName>
</protein>
<evidence type="ECO:0000256" key="1">
    <source>
        <dbReference type="ARBA" id="ARBA00004623"/>
    </source>
</evidence>
<keyword evidence="4 7" id="KW-0067">ATP-binding</keyword>
<evidence type="ECO:0000256" key="2">
    <source>
        <dbReference type="ARBA" id="ARBA00005575"/>
    </source>
</evidence>
<evidence type="ECO:0000313" key="11">
    <source>
        <dbReference type="EMBL" id="KAF2146467.1"/>
    </source>
</evidence>
<feature type="region of interest" description="Disordered" evidence="8">
    <location>
        <begin position="57"/>
        <end position="76"/>
    </location>
</feature>
<dbReference type="AlphaFoldDB" id="A0A6A6BUI9"/>
<dbReference type="InterPro" id="IPR008984">
    <property type="entry name" value="SMAD_FHA_dom_sf"/>
</dbReference>
<dbReference type="GeneID" id="54304506"/>
<dbReference type="SMART" id="SM00220">
    <property type="entry name" value="S_TKc"/>
    <property type="match status" value="1"/>
</dbReference>
<dbReference type="RefSeq" id="XP_033402176.1">
    <property type="nucleotide sequence ID" value="XM_033546999.1"/>
</dbReference>
<dbReference type="PANTHER" id="PTHR24348:SF68">
    <property type="entry name" value="SERINE_THREONINE-PROTEIN KINASE ATG1C"/>
    <property type="match status" value="1"/>
</dbReference>
<feature type="compositionally biased region" description="Basic and acidic residues" evidence="8">
    <location>
        <begin position="898"/>
        <end position="914"/>
    </location>
</feature>
<feature type="compositionally biased region" description="Acidic residues" evidence="8">
    <location>
        <begin position="606"/>
        <end position="628"/>
    </location>
</feature>
<evidence type="ECO:0000256" key="3">
    <source>
        <dbReference type="ARBA" id="ARBA00022741"/>
    </source>
</evidence>
<dbReference type="GO" id="GO:0034045">
    <property type="term" value="C:phagophore assembly site membrane"/>
    <property type="evidence" value="ECO:0007669"/>
    <property type="project" value="UniProtKB-SubCell"/>
</dbReference>
<dbReference type="InterPro" id="IPR000719">
    <property type="entry name" value="Prot_kinase_dom"/>
</dbReference>
<feature type="compositionally biased region" description="Acidic residues" evidence="8">
    <location>
        <begin position="576"/>
        <end position="585"/>
    </location>
</feature>
<dbReference type="Proteomes" id="UP000799438">
    <property type="component" value="Unassembled WGS sequence"/>
</dbReference>
<dbReference type="FunFam" id="3.30.200.20:FF:000470">
    <property type="entry name" value="Serine/threonine-protein kinase RAD53"/>
    <property type="match status" value="1"/>
</dbReference>
<dbReference type="InterPro" id="IPR017441">
    <property type="entry name" value="Protein_kinase_ATP_BS"/>
</dbReference>